<dbReference type="InterPro" id="IPR037923">
    <property type="entry name" value="HTH-like"/>
</dbReference>
<dbReference type="SUPFAM" id="SSF51215">
    <property type="entry name" value="Regulatory protein AraC"/>
    <property type="match status" value="1"/>
</dbReference>
<keyword evidence="2" id="KW-0238">DNA-binding</keyword>
<evidence type="ECO:0000256" key="3">
    <source>
        <dbReference type="ARBA" id="ARBA00023163"/>
    </source>
</evidence>
<dbReference type="SUPFAM" id="SSF46689">
    <property type="entry name" value="Homeodomain-like"/>
    <property type="match status" value="1"/>
</dbReference>
<keyword evidence="3" id="KW-0804">Transcription</keyword>
<dbReference type="PROSITE" id="PS01124">
    <property type="entry name" value="HTH_ARAC_FAMILY_2"/>
    <property type="match status" value="1"/>
</dbReference>
<dbReference type="InterPro" id="IPR009057">
    <property type="entry name" value="Homeodomain-like_sf"/>
</dbReference>
<keyword evidence="1" id="KW-0805">Transcription regulation</keyword>
<dbReference type="InterPro" id="IPR014710">
    <property type="entry name" value="RmlC-like_jellyroll"/>
</dbReference>
<evidence type="ECO:0000313" key="5">
    <source>
        <dbReference type="EMBL" id="MFB9750171.1"/>
    </source>
</evidence>
<reference evidence="5 6" key="1">
    <citation type="submission" date="2024-09" db="EMBL/GenBank/DDBJ databases">
        <authorList>
            <person name="Sun Q."/>
            <person name="Mori K."/>
        </authorList>
    </citation>
    <scope>NUCLEOTIDE SEQUENCE [LARGE SCALE GENOMIC DNA]</scope>
    <source>
        <strain evidence="5 6">JCM 12520</strain>
    </source>
</reference>
<sequence>MSYVELNLSLRVAKCTLKVTLAHDFTENSFTLEPYFHSHPKFEIHAIAAGQCSFVFDSGAYPCSAGTIVVIPPHVRHKALSLKNTEVHTFSFTFSMEPAGNGPQGSLDSTFLPLTAPVLVDDDFGGISRLMAIRSELIERGIGYYEKICGELLCLMSDIARSIGHESRPALPSEENWVERIEAHVASRYAASQGGCQALADSLHLSARQLRRICAKDFNKPLRKLMLHTRMEIAAHRLKHTRIPMGLLAEQLGYSSLSSFSSAYKRHFGHSPSRDRTL</sequence>
<evidence type="ECO:0000256" key="1">
    <source>
        <dbReference type="ARBA" id="ARBA00023015"/>
    </source>
</evidence>
<dbReference type="InterPro" id="IPR018060">
    <property type="entry name" value="HTH_AraC"/>
</dbReference>
<dbReference type="EMBL" id="JBHMAG010000002">
    <property type="protein sequence ID" value="MFB9750171.1"/>
    <property type="molecule type" value="Genomic_DNA"/>
</dbReference>
<evidence type="ECO:0000256" key="2">
    <source>
        <dbReference type="ARBA" id="ARBA00023125"/>
    </source>
</evidence>
<organism evidence="5 6">
    <name type="scientific">Paenibacillus hodogayensis</name>
    <dbReference type="NCBI Taxonomy" id="279208"/>
    <lineage>
        <taxon>Bacteria</taxon>
        <taxon>Bacillati</taxon>
        <taxon>Bacillota</taxon>
        <taxon>Bacilli</taxon>
        <taxon>Bacillales</taxon>
        <taxon>Paenibacillaceae</taxon>
        <taxon>Paenibacillus</taxon>
    </lineage>
</organism>
<gene>
    <name evidence="5" type="ORF">ACFFNY_01175</name>
</gene>
<dbReference type="Pfam" id="PF02311">
    <property type="entry name" value="AraC_binding"/>
    <property type="match status" value="1"/>
</dbReference>
<dbReference type="Pfam" id="PF12833">
    <property type="entry name" value="HTH_18"/>
    <property type="match status" value="1"/>
</dbReference>
<dbReference type="PANTHER" id="PTHR43280:SF2">
    <property type="entry name" value="HTH-TYPE TRANSCRIPTIONAL REGULATOR EXSA"/>
    <property type="match status" value="1"/>
</dbReference>
<evidence type="ECO:0000259" key="4">
    <source>
        <dbReference type="PROSITE" id="PS01124"/>
    </source>
</evidence>
<evidence type="ECO:0000313" key="6">
    <source>
        <dbReference type="Proteomes" id="UP001589619"/>
    </source>
</evidence>
<dbReference type="Gene3D" id="2.60.120.10">
    <property type="entry name" value="Jelly Rolls"/>
    <property type="match status" value="1"/>
</dbReference>
<keyword evidence="6" id="KW-1185">Reference proteome</keyword>
<accession>A0ABV5VQ65</accession>
<dbReference type="Gene3D" id="1.10.10.60">
    <property type="entry name" value="Homeodomain-like"/>
    <property type="match status" value="1"/>
</dbReference>
<dbReference type="SMART" id="SM00342">
    <property type="entry name" value="HTH_ARAC"/>
    <property type="match status" value="1"/>
</dbReference>
<proteinExistence type="predicted"/>
<comment type="caution">
    <text evidence="5">The sequence shown here is derived from an EMBL/GenBank/DDBJ whole genome shotgun (WGS) entry which is preliminary data.</text>
</comment>
<protein>
    <submittedName>
        <fullName evidence="5">Helix-turn-helix domain-containing protein</fullName>
    </submittedName>
</protein>
<dbReference type="InterPro" id="IPR003313">
    <property type="entry name" value="AraC-bd"/>
</dbReference>
<dbReference type="Proteomes" id="UP001589619">
    <property type="component" value="Unassembled WGS sequence"/>
</dbReference>
<dbReference type="RefSeq" id="WP_344916781.1">
    <property type="nucleotide sequence ID" value="NZ_BAAAYO010000021.1"/>
</dbReference>
<dbReference type="PANTHER" id="PTHR43280">
    <property type="entry name" value="ARAC-FAMILY TRANSCRIPTIONAL REGULATOR"/>
    <property type="match status" value="1"/>
</dbReference>
<name>A0ABV5VQ65_9BACL</name>
<feature type="domain" description="HTH araC/xylS-type" evidence="4">
    <location>
        <begin position="179"/>
        <end position="278"/>
    </location>
</feature>